<reference evidence="2" key="1">
    <citation type="submission" date="2016-10" db="EMBL/GenBank/DDBJ databases">
        <authorList>
            <person name="Varghese N."/>
            <person name="Submissions S."/>
        </authorList>
    </citation>
    <scope>NUCLEOTIDE SEQUENCE [LARGE SCALE GENOMIC DNA]</scope>
    <source>
        <strain evidence="2">CGMCC 1.3704</strain>
    </source>
</reference>
<accession>A0A1I3YLR3</accession>
<name>A0A1I3YLR3_HALDA</name>
<keyword evidence="2" id="KW-1185">Reference proteome</keyword>
<sequence length="60" mass="6966">MMQKYEVGQTIKERCTSCLHNNLKVIKVVPKEFEDKVAYVVWTQCPECGNNDHILTPQDL</sequence>
<dbReference type="Proteomes" id="UP000183557">
    <property type="component" value="Unassembled WGS sequence"/>
</dbReference>
<evidence type="ECO:0000313" key="2">
    <source>
        <dbReference type="Proteomes" id="UP000183557"/>
    </source>
</evidence>
<protein>
    <submittedName>
        <fullName evidence="1">Uncharacterized protein</fullName>
    </submittedName>
</protein>
<evidence type="ECO:0000313" key="1">
    <source>
        <dbReference type="EMBL" id="SFK32703.1"/>
    </source>
</evidence>
<dbReference type="STRING" id="240302.BN982_02299"/>
<proteinExistence type="predicted"/>
<gene>
    <name evidence="1" type="ORF">SAMN04487936_11170</name>
</gene>
<dbReference type="EMBL" id="FOSB01000011">
    <property type="protein sequence ID" value="SFK32703.1"/>
    <property type="molecule type" value="Genomic_DNA"/>
</dbReference>
<organism evidence="1 2">
    <name type="scientific">Halobacillus dabanensis</name>
    <dbReference type="NCBI Taxonomy" id="240302"/>
    <lineage>
        <taxon>Bacteria</taxon>
        <taxon>Bacillati</taxon>
        <taxon>Bacillota</taxon>
        <taxon>Bacilli</taxon>
        <taxon>Bacillales</taxon>
        <taxon>Bacillaceae</taxon>
        <taxon>Halobacillus</taxon>
    </lineage>
</organism>
<dbReference type="AlphaFoldDB" id="A0A1I3YLR3"/>